<dbReference type="AlphaFoldDB" id="A0A1G7TQY4"/>
<dbReference type="Proteomes" id="UP000198641">
    <property type="component" value="Unassembled WGS sequence"/>
</dbReference>
<name>A0A1G7TQY4_9GAMM</name>
<keyword evidence="2" id="KW-1185">Reference proteome</keyword>
<dbReference type="RefSeq" id="WP_092527083.1">
    <property type="nucleotide sequence ID" value="NZ_FNCI01000011.1"/>
</dbReference>
<evidence type="ECO:0000313" key="1">
    <source>
        <dbReference type="EMBL" id="SDG37069.1"/>
    </source>
</evidence>
<reference evidence="1 2" key="1">
    <citation type="submission" date="2016-10" db="EMBL/GenBank/DDBJ databases">
        <authorList>
            <person name="de Groot N.N."/>
        </authorList>
    </citation>
    <scope>NUCLEOTIDE SEQUENCE [LARGE SCALE GENOMIC DNA]</scope>
    <source>
        <strain evidence="1 2">BH539</strain>
    </source>
</reference>
<dbReference type="OrthoDB" id="6163844at2"/>
<accession>A0A1G7TQY4</accession>
<protein>
    <submittedName>
        <fullName evidence="1">Uncharacterized protein</fullName>
    </submittedName>
</protein>
<gene>
    <name evidence="1" type="ORF">SAMN05216571_11144</name>
</gene>
<organism evidence="1 2">
    <name type="scientific">Onishia taeanensis</name>
    <dbReference type="NCBI Taxonomy" id="284577"/>
    <lineage>
        <taxon>Bacteria</taxon>
        <taxon>Pseudomonadati</taxon>
        <taxon>Pseudomonadota</taxon>
        <taxon>Gammaproteobacteria</taxon>
        <taxon>Oceanospirillales</taxon>
        <taxon>Halomonadaceae</taxon>
        <taxon>Onishia</taxon>
    </lineage>
</organism>
<dbReference type="EMBL" id="FNCI01000011">
    <property type="protein sequence ID" value="SDG37069.1"/>
    <property type="molecule type" value="Genomic_DNA"/>
</dbReference>
<proteinExistence type="predicted"/>
<evidence type="ECO:0000313" key="2">
    <source>
        <dbReference type="Proteomes" id="UP000198641"/>
    </source>
</evidence>
<sequence>MQPLSYYYVNVLEAMEKPCDVPAAERQEGFDLLYQQGGRVEIDLMQQAEQALAKGAPFHWHEAIDAEQQQKLRRALEDQDPAKIHKLLHRNGYASVLYHHARTHFSPVPGAA</sequence>